<comment type="caution">
    <text evidence="2">The sequence shown here is derived from an EMBL/GenBank/DDBJ whole genome shotgun (WGS) entry which is preliminary data.</text>
</comment>
<comment type="similarity">
    <text evidence="1">Belongs to the asaB hydroxylase/desaturase family.</text>
</comment>
<dbReference type="PANTHER" id="PTHR34598:SF3">
    <property type="entry name" value="OXIDOREDUCTASE AN1597"/>
    <property type="match status" value="1"/>
</dbReference>
<dbReference type="PANTHER" id="PTHR34598">
    <property type="entry name" value="BLL6449 PROTEIN"/>
    <property type="match status" value="1"/>
</dbReference>
<sequence length="311" mass="36298">MTRTRLSELARGPPTTASFQFIDSPPNHDGNLLYYAGVLAPEAQFSDAKLNPAKKTVYDVPVKDLRGSELFLSLEDHGLQFLPFPYHLSLRVDSDKQEILSYINSINIMVKKLLKAELVFTFDYKFRRNMNYMGESDFNQILKDLALTNDRSIADPASFMTHVDATPAGAMRRLRRYLSDKESKEYLDHPERYRIRIINVWRPIERAVFDRPLGLLDYFSTVPEDYVKVQFHTSTENVGEVYWLRYNKNQQWYYINSHTPEELLVFLNYDSDYGDGPKCIPHCSFQHPDYPESSDRQSLELRIAVISRKDE</sequence>
<keyword evidence="3" id="KW-1185">Reference proteome</keyword>
<evidence type="ECO:0000313" key="2">
    <source>
        <dbReference type="EMBL" id="KAJ9156827.1"/>
    </source>
</evidence>
<dbReference type="AlphaFoldDB" id="A0AA38RUB1"/>
<gene>
    <name evidence="2" type="ORF">NKR19_g4147</name>
</gene>
<protein>
    <recommendedName>
        <fullName evidence="4">CmcJ-like methyltransferase</fullName>
    </recommendedName>
</protein>
<accession>A0AA38RUB1</accession>
<dbReference type="GO" id="GO:0016491">
    <property type="term" value="F:oxidoreductase activity"/>
    <property type="evidence" value="ECO:0007669"/>
    <property type="project" value="InterPro"/>
</dbReference>
<evidence type="ECO:0000256" key="1">
    <source>
        <dbReference type="ARBA" id="ARBA00023604"/>
    </source>
</evidence>
<dbReference type="NCBIfam" id="NF041278">
    <property type="entry name" value="CmcJ_NvfI_EfuI"/>
    <property type="match status" value="1"/>
</dbReference>
<dbReference type="EMBL" id="JANBVN010000050">
    <property type="protein sequence ID" value="KAJ9156827.1"/>
    <property type="molecule type" value="Genomic_DNA"/>
</dbReference>
<evidence type="ECO:0000313" key="3">
    <source>
        <dbReference type="Proteomes" id="UP001174691"/>
    </source>
</evidence>
<proteinExistence type="inferred from homology"/>
<dbReference type="Proteomes" id="UP001174691">
    <property type="component" value="Unassembled WGS sequence"/>
</dbReference>
<organism evidence="2 3">
    <name type="scientific">Coniochaeta hoffmannii</name>
    <dbReference type="NCBI Taxonomy" id="91930"/>
    <lineage>
        <taxon>Eukaryota</taxon>
        <taxon>Fungi</taxon>
        <taxon>Dikarya</taxon>
        <taxon>Ascomycota</taxon>
        <taxon>Pezizomycotina</taxon>
        <taxon>Sordariomycetes</taxon>
        <taxon>Sordariomycetidae</taxon>
        <taxon>Coniochaetales</taxon>
        <taxon>Coniochaetaceae</taxon>
        <taxon>Coniochaeta</taxon>
    </lineage>
</organism>
<reference evidence="2" key="1">
    <citation type="submission" date="2022-07" db="EMBL/GenBank/DDBJ databases">
        <title>Fungi with potential for degradation of polypropylene.</title>
        <authorList>
            <person name="Gostincar C."/>
        </authorList>
    </citation>
    <scope>NUCLEOTIDE SEQUENCE</scope>
    <source>
        <strain evidence="2">EXF-13287</strain>
    </source>
</reference>
<evidence type="ECO:0008006" key="4">
    <source>
        <dbReference type="Google" id="ProtNLM"/>
    </source>
</evidence>
<dbReference type="InterPro" id="IPR044053">
    <property type="entry name" value="AsaB-like"/>
</dbReference>
<name>A0AA38RUB1_9PEZI</name>